<accession>A0A4P8ECG2</accession>
<gene>
    <name evidence="4" type="ORF">EOK75_00665</name>
</gene>
<dbReference type="SUPFAM" id="SSF52833">
    <property type="entry name" value="Thioredoxin-like"/>
    <property type="match status" value="1"/>
</dbReference>
<evidence type="ECO:0000256" key="2">
    <source>
        <dbReference type="SAM" id="SignalP"/>
    </source>
</evidence>
<sequence length="145" mass="16567">MKRLQILVLTAFLPFMAIAQPAEPLEIFDAEGVTMDDFLWLKRPVVVFANSPNDPSVTTQLEYLAERPAQLAERDVVVIVDTDPAAASFFRQKLRPRGFSLVIMDKDGSVEVRKPRPWDVREITRAIDKFPLARQEQLERFPSGR</sequence>
<dbReference type="OrthoDB" id="7362103at2"/>
<evidence type="ECO:0000313" key="4">
    <source>
        <dbReference type="EMBL" id="QCO54462.1"/>
    </source>
</evidence>
<name>A0A4P8ECG2_9RHOB</name>
<dbReference type="PROSITE" id="PS51352">
    <property type="entry name" value="THIOREDOXIN_2"/>
    <property type="match status" value="1"/>
</dbReference>
<evidence type="ECO:0000313" key="5">
    <source>
        <dbReference type="Proteomes" id="UP000298631"/>
    </source>
</evidence>
<dbReference type="InterPro" id="IPR013766">
    <property type="entry name" value="Thioredoxin_domain"/>
</dbReference>
<reference evidence="4 5" key="1">
    <citation type="submission" date="2019-05" db="EMBL/GenBank/DDBJ databases">
        <title>Pseudorhodobacter turbinis sp. nov., isolated from the gut of the Korean turban shell.</title>
        <authorList>
            <person name="Jeong Y.-S."/>
            <person name="Kang W.-R."/>
            <person name="Bae J.-W."/>
        </authorList>
    </citation>
    <scope>NUCLEOTIDE SEQUENCE [LARGE SCALE GENOMIC DNA]</scope>
    <source>
        <strain evidence="4 5">S12M18</strain>
    </source>
</reference>
<dbReference type="InterPro" id="IPR036249">
    <property type="entry name" value="Thioredoxin-like_sf"/>
</dbReference>
<keyword evidence="1 2" id="KW-0732">Signal</keyword>
<keyword evidence="5" id="KW-1185">Reference proteome</keyword>
<proteinExistence type="predicted"/>
<dbReference type="RefSeq" id="WP_137192146.1">
    <property type="nucleotide sequence ID" value="NZ_CP039964.1"/>
</dbReference>
<dbReference type="InterPro" id="IPR025232">
    <property type="entry name" value="DUF4174"/>
</dbReference>
<evidence type="ECO:0000256" key="1">
    <source>
        <dbReference type="ARBA" id="ARBA00022729"/>
    </source>
</evidence>
<dbReference type="Proteomes" id="UP000298631">
    <property type="component" value="Chromosome"/>
</dbReference>
<feature type="signal peptide" evidence="2">
    <location>
        <begin position="1"/>
        <end position="19"/>
    </location>
</feature>
<dbReference type="Pfam" id="PF13778">
    <property type="entry name" value="DUF4174"/>
    <property type="match status" value="1"/>
</dbReference>
<feature type="domain" description="Thioredoxin" evidence="3">
    <location>
        <begin position="16"/>
        <end position="132"/>
    </location>
</feature>
<dbReference type="AlphaFoldDB" id="A0A4P8ECG2"/>
<feature type="chain" id="PRO_5020536069" evidence="2">
    <location>
        <begin position="20"/>
        <end position="145"/>
    </location>
</feature>
<evidence type="ECO:0000259" key="3">
    <source>
        <dbReference type="PROSITE" id="PS51352"/>
    </source>
</evidence>
<protein>
    <submittedName>
        <fullName evidence="4">DUF4174 domain-containing protein</fullName>
    </submittedName>
</protein>
<dbReference type="KEGG" id="pseb:EOK75_00665"/>
<organism evidence="4 5">
    <name type="scientific">Pseudorhodobacter turbinis</name>
    <dbReference type="NCBI Taxonomy" id="2500533"/>
    <lineage>
        <taxon>Bacteria</taxon>
        <taxon>Pseudomonadati</taxon>
        <taxon>Pseudomonadota</taxon>
        <taxon>Alphaproteobacteria</taxon>
        <taxon>Rhodobacterales</taxon>
        <taxon>Paracoccaceae</taxon>
        <taxon>Pseudorhodobacter</taxon>
    </lineage>
</organism>
<dbReference type="EMBL" id="CP039964">
    <property type="protein sequence ID" value="QCO54462.1"/>
    <property type="molecule type" value="Genomic_DNA"/>
</dbReference>